<dbReference type="RefSeq" id="WP_006547593.1">
    <property type="nucleotide sequence ID" value="NZ_DS999574.1"/>
</dbReference>
<protein>
    <recommendedName>
        <fullName evidence="4">DUF3027 domain-containing protein</fullName>
    </recommendedName>
</protein>
<proteinExistence type="predicted"/>
<dbReference type="STRING" id="103621.GCA_001067145_01490"/>
<dbReference type="AlphaFoldDB" id="C0W432"/>
<dbReference type="HOGENOM" id="CLU_035969_3_0_11"/>
<gene>
    <name evidence="2" type="ORF">HMPREF0058_0626</name>
</gene>
<evidence type="ECO:0000313" key="3">
    <source>
        <dbReference type="Proteomes" id="UP000004778"/>
    </source>
</evidence>
<evidence type="ECO:0000313" key="2">
    <source>
        <dbReference type="EMBL" id="EEH66527.1"/>
    </source>
</evidence>
<dbReference type="Pfam" id="PF11228">
    <property type="entry name" value="DUF3027"/>
    <property type="match status" value="1"/>
</dbReference>
<feature type="compositionally biased region" description="Acidic residues" evidence="1">
    <location>
        <begin position="309"/>
        <end position="329"/>
    </location>
</feature>
<keyword evidence="3" id="KW-1185">Reference proteome</keyword>
<dbReference type="InterPro" id="IPR021391">
    <property type="entry name" value="DUF3027"/>
</dbReference>
<reference evidence="2 3" key="1">
    <citation type="submission" date="2009-01" db="EMBL/GenBank/DDBJ databases">
        <authorList>
            <person name="Qin X."/>
            <person name="Bachman B."/>
            <person name="Battles P."/>
            <person name="Bell A."/>
            <person name="Bess C."/>
            <person name="Bickham C."/>
            <person name="Chaboub L."/>
            <person name="Chen D."/>
            <person name="Coyle M."/>
            <person name="Deiros D.R."/>
            <person name="Dinh H."/>
            <person name="Forbes L."/>
            <person name="Fowler G."/>
            <person name="Francisco L."/>
            <person name="Fu Q."/>
            <person name="Gubbala S."/>
            <person name="Hale W."/>
            <person name="Han Y."/>
            <person name="Hemphill L."/>
            <person name="Highlander S.K."/>
            <person name="Hirani K."/>
            <person name="Hogues M."/>
            <person name="Jackson L."/>
            <person name="Jakkamsetti A."/>
            <person name="Javaid M."/>
            <person name="Jiang H."/>
            <person name="Korchina V."/>
            <person name="Kovar C."/>
            <person name="Lara F."/>
            <person name="Lee S."/>
            <person name="Mata R."/>
            <person name="Mathew T."/>
            <person name="Moen C."/>
            <person name="Morales K."/>
            <person name="Munidasa M."/>
            <person name="Nazareth L."/>
            <person name="Ngo R."/>
            <person name="Nguyen L."/>
            <person name="Okwuonu G."/>
            <person name="Ongeri F."/>
            <person name="Patil S."/>
            <person name="Petrosino J."/>
            <person name="Pham C."/>
            <person name="Pham P."/>
            <person name="Pu L.-L."/>
            <person name="Puazo M."/>
            <person name="Raj R."/>
            <person name="Reid J."/>
            <person name="Rouhana J."/>
            <person name="Saada N."/>
            <person name="Shang Y."/>
            <person name="Simmons D."/>
            <person name="Thornton R."/>
            <person name="Warren J."/>
            <person name="Weissenberger G."/>
            <person name="Zhang J."/>
            <person name="Zhang L."/>
            <person name="Zhou C."/>
            <person name="Zhu D."/>
            <person name="Muzny D."/>
            <person name="Worley K."/>
            <person name="Gibbs R."/>
        </authorList>
    </citation>
    <scope>NUCLEOTIDE SEQUENCE [LARGE SCALE GENOMIC DNA]</scope>
    <source>
        <strain evidence="2 3">DSM 15434</strain>
    </source>
</reference>
<sequence>MTSTATDPETVPPTETGHPAPGQAGTLADPATASLERAGSLPTPQQAVAAAKDKVLTSAVAVDLAHQALGQITEPLSVGAHLGARSEGERVVTHLFECNLAGYRGWHWAVTLTRPPRARTATVCEMELLPGAEAILAPAWIPWADRLQPGDVSRSDRLPRRETDERLEPGWEATGEQEGDVVGTDALDFGRARVLSAEGVQRAAQRWYDGDHGPDADGVRKAHATCATCGFLVPLAGPLRNVFGICANEWAADDGRVVSLDHGCGAHSETDLPDQGPEWPVTPSRLDEAAMEPLGTDGTSIRDGRSQAEEIEAASQEEPEPAEAGDAESGDAPAQAEDSSDGAEQTHEAGGAAQDAEQTEAPSSSEQRHASALDAVAELAATAHGHEDAPRAVPTTLDELEAQLPFGG</sequence>
<dbReference type="GeneID" id="81708808"/>
<organism evidence="2 3">
    <name type="scientific">Actinomyces urogenitalis DSM 15434</name>
    <dbReference type="NCBI Taxonomy" id="525246"/>
    <lineage>
        <taxon>Bacteria</taxon>
        <taxon>Bacillati</taxon>
        <taxon>Actinomycetota</taxon>
        <taxon>Actinomycetes</taxon>
        <taxon>Actinomycetales</taxon>
        <taxon>Actinomycetaceae</taxon>
        <taxon>Actinomyces</taxon>
    </lineage>
</organism>
<name>C0W432_9ACTO</name>
<comment type="caution">
    <text evidence="2">The sequence shown here is derived from an EMBL/GenBank/DDBJ whole genome shotgun (WGS) entry which is preliminary data.</text>
</comment>
<dbReference type="EMBL" id="ACFH01000040">
    <property type="protein sequence ID" value="EEH66527.1"/>
    <property type="molecule type" value="Genomic_DNA"/>
</dbReference>
<dbReference type="eggNOG" id="ENOG502ZBU7">
    <property type="taxonomic scope" value="Bacteria"/>
</dbReference>
<evidence type="ECO:0008006" key="4">
    <source>
        <dbReference type="Google" id="ProtNLM"/>
    </source>
</evidence>
<feature type="region of interest" description="Disordered" evidence="1">
    <location>
        <begin position="290"/>
        <end position="370"/>
    </location>
</feature>
<feature type="region of interest" description="Disordered" evidence="1">
    <location>
        <begin position="1"/>
        <end position="28"/>
    </location>
</feature>
<evidence type="ECO:0000256" key="1">
    <source>
        <dbReference type="SAM" id="MobiDB-lite"/>
    </source>
</evidence>
<dbReference type="Proteomes" id="UP000004778">
    <property type="component" value="Unassembled WGS sequence"/>
</dbReference>
<accession>C0W432</accession>